<dbReference type="InterPro" id="IPR002156">
    <property type="entry name" value="RNaseH_domain"/>
</dbReference>
<dbReference type="Proteomes" id="UP001280121">
    <property type="component" value="Unassembled WGS sequence"/>
</dbReference>
<dbReference type="GO" id="GO:0003676">
    <property type="term" value="F:nucleic acid binding"/>
    <property type="evidence" value="ECO:0007669"/>
    <property type="project" value="InterPro"/>
</dbReference>
<dbReference type="CDD" id="cd06222">
    <property type="entry name" value="RNase_H_like"/>
    <property type="match status" value="1"/>
</dbReference>
<reference evidence="2" key="1">
    <citation type="journal article" date="2023" name="Plant J.">
        <title>Genome sequences and population genomics provide insights into the demographic history, inbreeding, and mutation load of two 'living fossil' tree species of Dipteronia.</title>
        <authorList>
            <person name="Feng Y."/>
            <person name="Comes H.P."/>
            <person name="Chen J."/>
            <person name="Zhu S."/>
            <person name="Lu R."/>
            <person name="Zhang X."/>
            <person name="Li P."/>
            <person name="Qiu J."/>
            <person name="Olsen K.M."/>
            <person name="Qiu Y."/>
        </authorList>
    </citation>
    <scope>NUCLEOTIDE SEQUENCE</scope>
    <source>
        <strain evidence="2">KIB01</strain>
    </source>
</reference>
<accession>A0AAD9WY37</accession>
<comment type="caution">
    <text evidence="2">The sequence shown here is derived from an EMBL/GenBank/DDBJ whole genome shotgun (WGS) entry which is preliminary data.</text>
</comment>
<dbReference type="InterPro" id="IPR053151">
    <property type="entry name" value="RNase_H-like"/>
</dbReference>
<keyword evidence="3" id="KW-1185">Reference proteome</keyword>
<sequence>MHSEKIKKSLDVFVFCCDVVYLEARNQSIFKDVPVDSVRMEDMVRFIVGWWFKHFGGGYLDPLTLILLNIVDRCSEVSKKSFLNLQKWIPPATNLLKFNVDGSVRSSPGFAGIGGVLRNHLGKVLCFFSSYVGVYDVISAEILAIARACDLFGSRPDLVRWMLIIACDSKSVVEWVTSRDIEGSNHEHLISHIHNSLHGFGQASVVHCPRASNSYVDCLAKKGSTGCEDVLCWSD</sequence>
<dbReference type="AlphaFoldDB" id="A0AAD9WY37"/>
<name>A0AAD9WY37_9ROSI</name>
<protein>
    <recommendedName>
        <fullName evidence="1">RNase H type-1 domain-containing protein</fullName>
    </recommendedName>
</protein>
<dbReference type="Gene3D" id="3.30.420.10">
    <property type="entry name" value="Ribonuclease H-like superfamily/Ribonuclease H"/>
    <property type="match status" value="1"/>
</dbReference>
<dbReference type="InterPro" id="IPR012337">
    <property type="entry name" value="RNaseH-like_sf"/>
</dbReference>
<dbReference type="PANTHER" id="PTHR47723:SF22">
    <property type="entry name" value="RNASE H TYPE-1 DOMAIN-CONTAINING PROTEIN"/>
    <property type="match status" value="1"/>
</dbReference>
<dbReference type="InterPro" id="IPR036397">
    <property type="entry name" value="RNaseH_sf"/>
</dbReference>
<dbReference type="Pfam" id="PF13456">
    <property type="entry name" value="RVT_3"/>
    <property type="match status" value="1"/>
</dbReference>
<evidence type="ECO:0000313" key="3">
    <source>
        <dbReference type="Proteomes" id="UP001280121"/>
    </source>
</evidence>
<organism evidence="2 3">
    <name type="scientific">Dipteronia dyeriana</name>
    <dbReference type="NCBI Taxonomy" id="168575"/>
    <lineage>
        <taxon>Eukaryota</taxon>
        <taxon>Viridiplantae</taxon>
        <taxon>Streptophyta</taxon>
        <taxon>Embryophyta</taxon>
        <taxon>Tracheophyta</taxon>
        <taxon>Spermatophyta</taxon>
        <taxon>Magnoliopsida</taxon>
        <taxon>eudicotyledons</taxon>
        <taxon>Gunneridae</taxon>
        <taxon>Pentapetalae</taxon>
        <taxon>rosids</taxon>
        <taxon>malvids</taxon>
        <taxon>Sapindales</taxon>
        <taxon>Sapindaceae</taxon>
        <taxon>Hippocastanoideae</taxon>
        <taxon>Acereae</taxon>
        <taxon>Dipteronia</taxon>
    </lineage>
</organism>
<dbReference type="GO" id="GO:0004523">
    <property type="term" value="F:RNA-DNA hybrid ribonuclease activity"/>
    <property type="evidence" value="ECO:0007669"/>
    <property type="project" value="InterPro"/>
</dbReference>
<gene>
    <name evidence="2" type="ORF">Ddye_022043</name>
</gene>
<dbReference type="PANTHER" id="PTHR47723">
    <property type="entry name" value="OS05G0353850 PROTEIN"/>
    <property type="match status" value="1"/>
</dbReference>
<evidence type="ECO:0000313" key="2">
    <source>
        <dbReference type="EMBL" id="KAK2646848.1"/>
    </source>
</evidence>
<dbReference type="InterPro" id="IPR044730">
    <property type="entry name" value="RNase_H-like_dom_plant"/>
</dbReference>
<dbReference type="SUPFAM" id="SSF53098">
    <property type="entry name" value="Ribonuclease H-like"/>
    <property type="match status" value="1"/>
</dbReference>
<dbReference type="EMBL" id="JANJYI010000006">
    <property type="protein sequence ID" value="KAK2646848.1"/>
    <property type="molecule type" value="Genomic_DNA"/>
</dbReference>
<proteinExistence type="predicted"/>
<feature type="domain" description="RNase H type-1" evidence="1">
    <location>
        <begin position="99"/>
        <end position="222"/>
    </location>
</feature>
<evidence type="ECO:0000259" key="1">
    <source>
        <dbReference type="Pfam" id="PF13456"/>
    </source>
</evidence>